<evidence type="ECO:0000259" key="15">
    <source>
        <dbReference type="Pfam" id="PF00725"/>
    </source>
</evidence>
<dbReference type="Pfam" id="PF02737">
    <property type="entry name" value="3HCDH_N"/>
    <property type="match status" value="1"/>
</dbReference>
<name>A0A916W5A7_9HYPH</name>
<evidence type="ECO:0000256" key="11">
    <source>
        <dbReference type="ARBA" id="ARBA00023239"/>
    </source>
</evidence>
<dbReference type="InterPro" id="IPR006108">
    <property type="entry name" value="3HC_DH_C"/>
</dbReference>
<dbReference type="AlphaFoldDB" id="A0A916W5A7"/>
<dbReference type="GO" id="GO:0070403">
    <property type="term" value="F:NAD+ binding"/>
    <property type="evidence" value="ECO:0007669"/>
    <property type="project" value="InterPro"/>
</dbReference>
<organism evidence="17 18">
    <name type="scientific">Nitratireductor aestuarii</name>
    <dbReference type="NCBI Taxonomy" id="1735103"/>
    <lineage>
        <taxon>Bacteria</taxon>
        <taxon>Pseudomonadati</taxon>
        <taxon>Pseudomonadota</taxon>
        <taxon>Alphaproteobacteria</taxon>
        <taxon>Hyphomicrobiales</taxon>
        <taxon>Phyllobacteriaceae</taxon>
        <taxon>Nitratireductor</taxon>
    </lineage>
</organism>
<dbReference type="InterPro" id="IPR036291">
    <property type="entry name" value="NAD(P)-bd_dom_sf"/>
</dbReference>
<dbReference type="InterPro" id="IPR006176">
    <property type="entry name" value="3-OHacyl-CoA_DH_NAD-bd"/>
</dbReference>
<dbReference type="GO" id="GO:0006631">
    <property type="term" value="P:fatty acid metabolic process"/>
    <property type="evidence" value="ECO:0007669"/>
    <property type="project" value="UniProtKB-KW"/>
</dbReference>
<evidence type="ECO:0000256" key="3">
    <source>
        <dbReference type="ARBA" id="ARBA00008750"/>
    </source>
</evidence>
<dbReference type="GO" id="GO:0003857">
    <property type="term" value="F:(3S)-3-hydroxyacyl-CoA dehydrogenase (NAD+) activity"/>
    <property type="evidence" value="ECO:0007669"/>
    <property type="project" value="UniProtKB-EC"/>
</dbReference>
<evidence type="ECO:0000313" key="17">
    <source>
        <dbReference type="EMBL" id="GGA66746.1"/>
    </source>
</evidence>
<dbReference type="FunFam" id="1.10.1040.50:FF:000006">
    <property type="entry name" value="Peroxisomal bifunctional enzyme"/>
    <property type="match status" value="1"/>
</dbReference>
<keyword evidence="11" id="KW-0456">Lyase</keyword>
<dbReference type="GO" id="GO:0016853">
    <property type="term" value="F:isomerase activity"/>
    <property type="evidence" value="ECO:0007669"/>
    <property type="project" value="UniProtKB-KW"/>
</dbReference>
<dbReference type="Pfam" id="PF00378">
    <property type="entry name" value="ECH_1"/>
    <property type="match status" value="1"/>
</dbReference>
<evidence type="ECO:0000256" key="14">
    <source>
        <dbReference type="RuleBase" id="RU003707"/>
    </source>
</evidence>
<dbReference type="PANTHER" id="PTHR23309:SF51">
    <property type="entry name" value="3-HYDROXYACYL-COA DEHYDROGENASE-RELATED"/>
    <property type="match status" value="1"/>
</dbReference>
<evidence type="ECO:0000256" key="8">
    <source>
        <dbReference type="ARBA" id="ARBA00023098"/>
    </source>
</evidence>
<gene>
    <name evidence="17" type="ORF">GCM10011385_20780</name>
</gene>
<keyword evidence="5" id="KW-0442">Lipid degradation</keyword>
<evidence type="ECO:0000256" key="12">
    <source>
        <dbReference type="ARBA" id="ARBA00023268"/>
    </source>
</evidence>
<keyword evidence="7" id="KW-0520">NAD</keyword>
<evidence type="ECO:0000256" key="5">
    <source>
        <dbReference type="ARBA" id="ARBA00022963"/>
    </source>
</evidence>
<evidence type="ECO:0000313" key="18">
    <source>
        <dbReference type="Proteomes" id="UP000636264"/>
    </source>
</evidence>
<dbReference type="PROSITE" id="PS00166">
    <property type="entry name" value="ENOYL_COA_HYDRATASE"/>
    <property type="match status" value="1"/>
</dbReference>
<dbReference type="InterPro" id="IPR029045">
    <property type="entry name" value="ClpP/crotonase-like_dom_sf"/>
</dbReference>
<accession>A0A916W5A7</accession>
<comment type="similarity">
    <text evidence="3">In the N-terminal section; belongs to the enoyl-CoA hydratase/isomerase family.</text>
</comment>
<dbReference type="SUPFAM" id="SSF52096">
    <property type="entry name" value="ClpP/crotonase"/>
    <property type="match status" value="1"/>
</dbReference>
<evidence type="ECO:0000256" key="7">
    <source>
        <dbReference type="ARBA" id="ARBA00023027"/>
    </source>
</evidence>
<proteinExistence type="inferred from homology"/>
<reference evidence="17" key="1">
    <citation type="journal article" date="2014" name="Int. J. Syst. Evol. Microbiol.">
        <title>Complete genome sequence of Corynebacterium casei LMG S-19264T (=DSM 44701T), isolated from a smear-ripened cheese.</title>
        <authorList>
            <consortium name="US DOE Joint Genome Institute (JGI-PGF)"/>
            <person name="Walter F."/>
            <person name="Albersmeier A."/>
            <person name="Kalinowski J."/>
            <person name="Ruckert C."/>
        </authorList>
    </citation>
    <scope>NUCLEOTIDE SEQUENCE</scope>
    <source>
        <strain evidence="17">CGMCC 1.15320</strain>
    </source>
</reference>
<feature type="domain" description="3-hydroxyacyl-CoA dehydrogenase C-terminal" evidence="15">
    <location>
        <begin position="475"/>
        <end position="567"/>
    </location>
</feature>
<keyword evidence="10" id="KW-0413">Isomerase</keyword>
<dbReference type="GO" id="GO:0016042">
    <property type="term" value="P:lipid catabolic process"/>
    <property type="evidence" value="ECO:0007669"/>
    <property type="project" value="UniProtKB-KW"/>
</dbReference>
<evidence type="ECO:0000256" key="4">
    <source>
        <dbReference type="ARBA" id="ARBA00022832"/>
    </source>
</evidence>
<keyword evidence="18" id="KW-1185">Reference proteome</keyword>
<keyword evidence="9" id="KW-0576">Peroxisome</keyword>
<protein>
    <submittedName>
        <fullName evidence="17">Fatty acid degradation protein</fullName>
    </submittedName>
</protein>
<comment type="similarity">
    <text evidence="14">Belongs to the enoyl-CoA hydratase/isomerase family.</text>
</comment>
<evidence type="ECO:0000256" key="13">
    <source>
        <dbReference type="ARBA" id="ARBA00049556"/>
    </source>
</evidence>
<evidence type="ECO:0000256" key="9">
    <source>
        <dbReference type="ARBA" id="ARBA00023140"/>
    </source>
</evidence>
<evidence type="ECO:0000256" key="2">
    <source>
        <dbReference type="ARBA" id="ARBA00005005"/>
    </source>
</evidence>
<feature type="domain" description="3-hydroxyacyl-CoA dehydrogenase C-terminal" evidence="15">
    <location>
        <begin position="603"/>
        <end position="689"/>
    </location>
</feature>
<evidence type="ECO:0000259" key="16">
    <source>
        <dbReference type="Pfam" id="PF02737"/>
    </source>
</evidence>
<dbReference type="RefSeq" id="WP_188720984.1">
    <property type="nucleotide sequence ID" value="NZ_BMIF01000005.1"/>
</dbReference>
<evidence type="ECO:0000256" key="1">
    <source>
        <dbReference type="ARBA" id="ARBA00004275"/>
    </source>
</evidence>
<dbReference type="InterPro" id="IPR018376">
    <property type="entry name" value="Enoyl-CoA_hyd/isom_CS"/>
</dbReference>
<dbReference type="PANTHER" id="PTHR23309">
    <property type="entry name" value="3-HYDROXYACYL-COA DEHYROGENASE"/>
    <property type="match status" value="1"/>
</dbReference>
<keyword evidence="12" id="KW-0511">Multifunctional enzyme</keyword>
<dbReference type="InterPro" id="IPR008927">
    <property type="entry name" value="6-PGluconate_DH-like_C_sf"/>
</dbReference>
<comment type="subcellular location">
    <subcellularLocation>
        <location evidence="1">Peroxisome</location>
    </subcellularLocation>
</comment>
<dbReference type="Proteomes" id="UP000636264">
    <property type="component" value="Unassembled WGS sequence"/>
</dbReference>
<keyword evidence="4" id="KW-0276">Fatty acid metabolism</keyword>
<dbReference type="EMBL" id="BMIF01000005">
    <property type="protein sequence ID" value="GGA66746.1"/>
    <property type="molecule type" value="Genomic_DNA"/>
</dbReference>
<comment type="pathway">
    <text evidence="2">Lipid metabolism; fatty acid beta-oxidation.</text>
</comment>
<dbReference type="Gene3D" id="3.90.226.10">
    <property type="entry name" value="2-enoyl-CoA Hydratase, Chain A, domain 1"/>
    <property type="match status" value="1"/>
</dbReference>
<evidence type="ECO:0000256" key="6">
    <source>
        <dbReference type="ARBA" id="ARBA00023002"/>
    </source>
</evidence>
<reference evidence="17" key="2">
    <citation type="submission" date="2020-09" db="EMBL/GenBank/DDBJ databases">
        <authorList>
            <person name="Sun Q."/>
            <person name="Zhou Y."/>
        </authorList>
    </citation>
    <scope>NUCLEOTIDE SEQUENCE</scope>
    <source>
        <strain evidence="17">CGMCC 1.15320</strain>
    </source>
</reference>
<dbReference type="SUPFAM" id="SSF51735">
    <property type="entry name" value="NAD(P)-binding Rossmann-fold domains"/>
    <property type="match status" value="1"/>
</dbReference>
<evidence type="ECO:0000256" key="10">
    <source>
        <dbReference type="ARBA" id="ARBA00023235"/>
    </source>
</evidence>
<dbReference type="GO" id="GO:0004300">
    <property type="term" value="F:enoyl-CoA hydratase activity"/>
    <property type="evidence" value="ECO:0007669"/>
    <property type="project" value="UniProtKB-ARBA"/>
</dbReference>
<dbReference type="InterPro" id="IPR001753">
    <property type="entry name" value="Enoyl-CoA_hydra/iso"/>
</dbReference>
<dbReference type="CDD" id="cd06558">
    <property type="entry name" value="crotonase-like"/>
    <property type="match status" value="1"/>
</dbReference>
<comment type="caution">
    <text evidence="17">The sequence shown here is derived from an EMBL/GenBank/DDBJ whole genome shotgun (WGS) entry which is preliminary data.</text>
</comment>
<dbReference type="FunFam" id="3.40.50.720:FF:000009">
    <property type="entry name" value="Fatty oxidation complex, alpha subunit"/>
    <property type="match status" value="1"/>
</dbReference>
<keyword evidence="8" id="KW-0443">Lipid metabolism</keyword>
<dbReference type="Gene3D" id="3.40.50.720">
    <property type="entry name" value="NAD(P)-binding Rossmann-like Domain"/>
    <property type="match status" value="1"/>
</dbReference>
<comment type="catalytic activity">
    <reaction evidence="13">
        <text>a (3S)-3-hydroxyacyl-CoA + NAD(+) = a 3-oxoacyl-CoA + NADH + H(+)</text>
        <dbReference type="Rhea" id="RHEA:22432"/>
        <dbReference type="ChEBI" id="CHEBI:15378"/>
        <dbReference type="ChEBI" id="CHEBI:57318"/>
        <dbReference type="ChEBI" id="CHEBI:57540"/>
        <dbReference type="ChEBI" id="CHEBI:57945"/>
        <dbReference type="ChEBI" id="CHEBI:90726"/>
        <dbReference type="EC" id="1.1.1.35"/>
    </reaction>
</comment>
<sequence length="698" mass="74785">MTVTSHVRDDIGVIIFSNPPLNTISNTAGIPQGIAAELEKLGANPSIKAIVLASEGKTFSAGADITEFNNDPSEVGPPVRALIEKLDGARVPLVAAIQGSALGGGLEVALGCDYRVVAADARLGLPEATLGVIPGAGGTQRLPRLVGGSAAARLIASGRIIPAQGALNIGLADRLASDDLLSAAVDFAREIAAKHRRRSRDLPLPGDDLEATLAELRASLPEDGRGEAPSAALDAIEHGATYGISAGLEREYALFDGLLSSPVSRALRHAFISERAVGRVPGLNLATEPKEIRSVAVIGAGTMGIGISLAIAQAGLKATVIDLKPEALERAEKQIRSTVQRDVDKGRLNQAKAEELLSRLFFGNELIKAAGHDLIIEAVFEDMGVKKQVFEQLDWIADKGTILASNTSTLDLNQIAAFTSRPHDVVGLHFFSPANIMKLLEVIRGDKTSDATLASAMSFAKKIRKVGVVSGVCDGFIGNRMFEEYLREAYFLLEEGALPQQVDSAMERWGMAMGPLRTMDLAGQDIGWNIRKRRAVEQPDRPYSRIPDLICERGWFGQKTGRGYYIYGERGAKPAVDPEVEAIVLEESARLGITRREISDQEIVERCLFALVNEGAKLLAEGIAARPLDVDTVWMNGYGFPKFRGGPMFYADLCGLPDVVAKINDFAKGHQGWAWEAAPLLVKLVEEGKPLSSLNEVQ</sequence>
<feature type="domain" description="3-hydroxyacyl-CoA dehydrogenase NAD binding" evidence="16">
    <location>
        <begin position="294"/>
        <end position="470"/>
    </location>
</feature>
<dbReference type="SUPFAM" id="SSF48179">
    <property type="entry name" value="6-phosphogluconate dehydrogenase C-terminal domain-like"/>
    <property type="match status" value="2"/>
</dbReference>
<keyword evidence="6" id="KW-0560">Oxidoreductase</keyword>
<dbReference type="Gene3D" id="1.10.1040.50">
    <property type="match status" value="1"/>
</dbReference>
<dbReference type="Pfam" id="PF00725">
    <property type="entry name" value="3HCDH"/>
    <property type="match status" value="2"/>
</dbReference>